<feature type="region of interest" description="Disordered" evidence="1">
    <location>
        <begin position="206"/>
        <end position="230"/>
    </location>
</feature>
<feature type="compositionally biased region" description="Low complexity" evidence="1">
    <location>
        <begin position="207"/>
        <end position="224"/>
    </location>
</feature>
<dbReference type="KEGG" id="dpte:113794415"/>
<reference evidence="3" key="1">
    <citation type="submission" date="2025-08" db="UniProtKB">
        <authorList>
            <consortium name="RefSeq"/>
        </authorList>
    </citation>
    <scope>IDENTIFICATION</scope>
    <source>
        <strain evidence="3">Airmid</strain>
    </source>
</reference>
<sequence>MQKQQPLDIVQLAEITFVPRNGVFLPEVTKSWKNCEFFFVHKSNFWAEEYWHTIPFHDWPADGSDYAFVFRISKQPSRNPADQYKSIFMNTVYRINSVGKFKIEFSFYEPIRHEYSVEFSNERKLPFLMNVIHQQIPIFRWDAITDFEKNRYWLLNSNLFKPANVPQQKSEEQKAEEEFDEWRIPLQPQRPSTKAENMDLQIAQAGPSTSTTTTMPSTMIQPTSIAEEKEKNDIIERLDDDDDPDFFYDLDELDGVIFE</sequence>
<evidence type="ECO:0000313" key="2">
    <source>
        <dbReference type="Proteomes" id="UP000515146"/>
    </source>
</evidence>
<name>A0A6P6Y4C9_DERPT</name>
<dbReference type="InParanoid" id="A0A6P6Y4C9"/>
<gene>
    <name evidence="3" type="primary">LOC113794415</name>
</gene>
<protein>
    <submittedName>
        <fullName evidence="3">Uncharacterized protein LOC113794415</fullName>
    </submittedName>
</protein>
<evidence type="ECO:0000313" key="3">
    <source>
        <dbReference type="RefSeq" id="XP_027200338.1"/>
    </source>
</evidence>
<proteinExistence type="predicted"/>
<dbReference type="Proteomes" id="UP000515146">
    <property type="component" value="Unplaced"/>
</dbReference>
<evidence type="ECO:0000256" key="1">
    <source>
        <dbReference type="SAM" id="MobiDB-lite"/>
    </source>
</evidence>
<dbReference type="RefSeq" id="XP_027200338.1">
    <property type="nucleotide sequence ID" value="XM_027344537.1"/>
</dbReference>
<keyword evidence="2" id="KW-1185">Reference proteome</keyword>
<organism evidence="2 3">
    <name type="scientific">Dermatophagoides pteronyssinus</name>
    <name type="common">European house dust mite</name>
    <dbReference type="NCBI Taxonomy" id="6956"/>
    <lineage>
        <taxon>Eukaryota</taxon>
        <taxon>Metazoa</taxon>
        <taxon>Ecdysozoa</taxon>
        <taxon>Arthropoda</taxon>
        <taxon>Chelicerata</taxon>
        <taxon>Arachnida</taxon>
        <taxon>Acari</taxon>
        <taxon>Acariformes</taxon>
        <taxon>Sarcoptiformes</taxon>
        <taxon>Astigmata</taxon>
        <taxon>Psoroptidia</taxon>
        <taxon>Analgoidea</taxon>
        <taxon>Pyroglyphidae</taxon>
        <taxon>Dermatophagoidinae</taxon>
        <taxon>Dermatophagoides</taxon>
    </lineage>
</organism>
<dbReference type="AlphaFoldDB" id="A0A6P6Y4C9"/>
<accession>A0A6P6Y4C9</accession>